<keyword evidence="2" id="KW-1185">Reference proteome</keyword>
<dbReference type="Proteomes" id="UP001597018">
    <property type="component" value="Unassembled WGS sequence"/>
</dbReference>
<sequence>MYRELTADAAPAMIRDRLGPLMRRFSHANGAESVLAPATASDLHIITGFGPTNAPTAGTLSVMLGVIELQRRLDAPMTVIVSELGAWNSRNVPWSQLEAVRDQMLSFLRRIGLDQTRTNLRSHLDFANLARAGKIARYLTRQDFLDNSESLLELYESHGLLGSEVGITVDSLYTVADVLEPAENGTGHALMVSGLEEAYFTELARLVLERQGAAGDLSLGWEATIGALYFRVLEGLAGYPKMSKSIPESAIHLGMPNDTLAERILTDDPDSQPPLLAAIELASGWSETDLDSARDAYQHRDTEPNPWHQVKRRYLDTFIEYADQWHNSAA</sequence>
<dbReference type="RefSeq" id="WP_263251255.1">
    <property type="nucleotide sequence ID" value="NZ_BAABLT010000015.1"/>
</dbReference>
<protein>
    <submittedName>
        <fullName evidence="1">Uncharacterized protein</fullName>
    </submittedName>
</protein>
<dbReference type="Gene3D" id="3.40.50.620">
    <property type="entry name" value="HUPs"/>
    <property type="match status" value="1"/>
</dbReference>
<accession>A0ABW3FNI7</accession>
<dbReference type="InterPro" id="IPR014729">
    <property type="entry name" value="Rossmann-like_a/b/a_fold"/>
</dbReference>
<dbReference type="EMBL" id="JBHTIW010000002">
    <property type="protein sequence ID" value="MFD0919358.1"/>
    <property type="molecule type" value="Genomic_DNA"/>
</dbReference>
<name>A0ABW3FNI7_9PSEU</name>
<proteinExistence type="predicted"/>
<gene>
    <name evidence="1" type="ORF">ACFQ16_06365</name>
</gene>
<dbReference type="SUPFAM" id="SSF52374">
    <property type="entry name" value="Nucleotidylyl transferase"/>
    <property type="match status" value="1"/>
</dbReference>
<organism evidence="1 2">
    <name type="scientific">Saccharopolyspora rosea</name>
    <dbReference type="NCBI Taxonomy" id="524884"/>
    <lineage>
        <taxon>Bacteria</taxon>
        <taxon>Bacillati</taxon>
        <taxon>Actinomycetota</taxon>
        <taxon>Actinomycetes</taxon>
        <taxon>Pseudonocardiales</taxon>
        <taxon>Pseudonocardiaceae</taxon>
        <taxon>Saccharopolyspora</taxon>
    </lineage>
</organism>
<reference evidence="2" key="1">
    <citation type="journal article" date="2019" name="Int. J. Syst. Evol. Microbiol.">
        <title>The Global Catalogue of Microorganisms (GCM) 10K type strain sequencing project: providing services to taxonomists for standard genome sequencing and annotation.</title>
        <authorList>
            <consortium name="The Broad Institute Genomics Platform"/>
            <consortium name="The Broad Institute Genome Sequencing Center for Infectious Disease"/>
            <person name="Wu L."/>
            <person name="Ma J."/>
        </authorList>
    </citation>
    <scope>NUCLEOTIDE SEQUENCE [LARGE SCALE GENOMIC DNA]</scope>
    <source>
        <strain evidence="2">CCUG 56401</strain>
    </source>
</reference>
<evidence type="ECO:0000313" key="2">
    <source>
        <dbReference type="Proteomes" id="UP001597018"/>
    </source>
</evidence>
<comment type="caution">
    <text evidence="1">The sequence shown here is derived from an EMBL/GenBank/DDBJ whole genome shotgun (WGS) entry which is preliminary data.</text>
</comment>
<evidence type="ECO:0000313" key="1">
    <source>
        <dbReference type="EMBL" id="MFD0919358.1"/>
    </source>
</evidence>